<evidence type="ECO:0000256" key="3">
    <source>
        <dbReference type="ARBA" id="ARBA00022723"/>
    </source>
</evidence>
<gene>
    <name evidence="13" type="ORF">CAMP_LOCUS11065</name>
</gene>
<feature type="binding site" evidence="8">
    <location>
        <position position="226"/>
    </location>
    <ligand>
        <name>Zn(2+)</name>
        <dbReference type="ChEBI" id="CHEBI:29105"/>
        <label>2</label>
    </ligand>
</feature>
<evidence type="ECO:0000256" key="9">
    <source>
        <dbReference type="PROSITE-ProRule" id="PRU00146"/>
    </source>
</evidence>
<name>A0A9P1IMJ7_9PELO</name>
<dbReference type="CDD" id="cd16859">
    <property type="entry name" value="ING_ING4_5"/>
    <property type="match status" value="1"/>
</dbReference>
<feature type="site" description="Histone H3K4me3 binding" evidence="7">
    <location>
        <position position="196"/>
    </location>
</feature>
<evidence type="ECO:0000256" key="8">
    <source>
        <dbReference type="PIRSR" id="PIRSR628651-51"/>
    </source>
</evidence>
<organism evidence="13 14">
    <name type="scientific">Caenorhabditis angaria</name>
    <dbReference type="NCBI Taxonomy" id="860376"/>
    <lineage>
        <taxon>Eukaryota</taxon>
        <taxon>Metazoa</taxon>
        <taxon>Ecdysozoa</taxon>
        <taxon>Nematoda</taxon>
        <taxon>Chromadorea</taxon>
        <taxon>Rhabditida</taxon>
        <taxon>Rhabditina</taxon>
        <taxon>Rhabditomorpha</taxon>
        <taxon>Rhabditoidea</taxon>
        <taxon>Rhabditidae</taxon>
        <taxon>Peloderinae</taxon>
        <taxon>Caenorhabditis</taxon>
    </lineage>
</organism>
<comment type="caution">
    <text evidence="13">The sequence shown here is derived from an EMBL/GenBank/DDBJ whole genome shotgun (WGS) entry which is preliminary data.</text>
</comment>
<evidence type="ECO:0000256" key="1">
    <source>
        <dbReference type="ARBA" id="ARBA00004123"/>
    </source>
</evidence>
<feature type="domain" description="PHD-type" evidence="12">
    <location>
        <begin position="183"/>
        <end position="232"/>
    </location>
</feature>
<evidence type="ECO:0000256" key="4">
    <source>
        <dbReference type="ARBA" id="ARBA00022771"/>
    </source>
</evidence>
<comment type="domain">
    <text evidence="10">The PHD-type zinc finger mediates the binding to H3K4me3.</text>
</comment>
<evidence type="ECO:0000256" key="5">
    <source>
        <dbReference type="ARBA" id="ARBA00022833"/>
    </source>
</evidence>
<evidence type="ECO:0000256" key="11">
    <source>
        <dbReference type="SAM" id="MobiDB-lite"/>
    </source>
</evidence>
<evidence type="ECO:0000256" key="6">
    <source>
        <dbReference type="ARBA" id="ARBA00023242"/>
    </source>
</evidence>
<reference evidence="13" key="1">
    <citation type="submission" date="2022-11" db="EMBL/GenBank/DDBJ databases">
        <authorList>
            <person name="Kikuchi T."/>
        </authorList>
    </citation>
    <scope>NUCLEOTIDE SEQUENCE</scope>
    <source>
        <strain evidence="13">PS1010</strain>
    </source>
</reference>
<dbReference type="EMBL" id="CANHGI010000004">
    <property type="protein sequence ID" value="CAI5448428.1"/>
    <property type="molecule type" value="Genomic_DNA"/>
</dbReference>
<dbReference type="Gene3D" id="6.10.140.1740">
    <property type="match status" value="1"/>
</dbReference>
<dbReference type="GO" id="GO:0008270">
    <property type="term" value="F:zinc ion binding"/>
    <property type="evidence" value="ECO:0007669"/>
    <property type="project" value="UniProtKB-KW"/>
</dbReference>
<dbReference type="Pfam" id="PF12998">
    <property type="entry name" value="ING"/>
    <property type="match status" value="1"/>
</dbReference>
<keyword evidence="14" id="KW-1185">Reference proteome</keyword>
<feature type="binding site" evidence="8">
    <location>
        <position position="204"/>
    </location>
    <ligand>
        <name>Zn(2+)</name>
        <dbReference type="ChEBI" id="CHEBI:29105"/>
        <label>2</label>
    </ligand>
</feature>
<proteinExistence type="inferred from homology"/>
<evidence type="ECO:0000256" key="2">
    <source>
        <dbReference type="ARBA" id="ARBA00010210"/>
    </source>
</evidence>
<feature type="binding site" evidence="8">
    <location>
        <position position="210"/>
    </location>
    <ligand>
        <name>Zn(2+)</name>
        <dbReference type="ChEBI" id="CHEBI:29105"/>
        <label>1</label>
    </ligand>
</feature>
<keyword evidence="3 8" id="KW-0479">Metal-binding</keyword>
<comment type="subunit">
    <text evidence="10">Component of an histone acetyltransferase complex. Interacts with H3K4me3 and to a lesser extent with H3K4me2.</text>
</comment>
<keyword evidence="5 8" id="KW-0862">Zinc</keyword>
<dbReference type="Pfam" id="PF00628">
    <property type="entry name" value="PHD"/>
    <property type="match status" value="1"/>
</dbReference>
<feature type="site" description="Histone H3K4me3 binding" evidence="7">
    <location>
        <position position="208"/>
    </location>
</feature>
<dbReference type="PROSITE" id="PS01359">
    <property type="entry name" value="ZF_PHD_1"/>
    <property type="match status" value="1"/>
</dbReference>
<dbReference type="InterPro" id="IPR001965">
    <property type="entry name" value="Znf_PHD"/>
</dbReference>
<feature type="compositionally biased region" description="Basic and acidic residues" evidence="11">
    <location>
        <begin position="116"/>
        <end position="131"/>
    </location>
</feature>
<comment type="function">
    <text evidence="10">Component of an histone acetyltransferase complex.</text>
</comment>
<sequence>MRESFAEMMELNKTIDAEIPKTVKTSSAEIGEIDRKVTKMSADARKMVYSYLKNLKSFNKSQRVQMYQEIQKVYAEIEKLADKKVKLAQEAYDKIDDSITAMDRINDKMAEEFKSKKVENAKKEVKNETPSRKASTSRKRKSTTIPDAKAAKFAESESFANEIQEITPQIYGQMDMPVNPFEPVYCICKKVSSGRMIGCDNSECEDEWFHFICLGITEEPKGVWYCAKCEPLMQKQKKK</sequence>
<dbReference type="InterPro" id="IPR011011">
    <property type="entry name" value="Znf_FYVE_PHD"/>
</dbReference>
<dbReference type="InterPro" id="IPR028651">
    <property type="entry name" value="ING_fam"/>
</dbReference>
<dbReference type="GO" id="GO:0005634">
    <property type="term" value="C:nucleus"/>
    <property type="evidence" value="ECO:0007669"/>
    <property type="project" value="UniProtKB-SubCell"/>
</dbReference>
<dbReference type="GO" id="GO:0035267">
    <property type="term" value="C:NuA4 histone acetyltransferase complex"/>
    <property type="evidence" value="ECO:0007669"/>
    <property type="project" value="TreeGrafter"/>
</dbReference>
<dbReference type="SMART" id="SM01408">
    <property type="entry name" value="ING"/>
    <property type="match status" value="1"/>
</dbReference>
<dbReference type="InterPro" id="IPR024610">
    <property type="entry name" value="ING_N_histone-binding"/>
</dbReference>
<evidence type="ECO:0000256" key="10">
    <source>
        <dbReference type="RuleBase" id="RU361213"/>
    </source>
</evidence>
<dbReference type="InterPro" id="IPR019787">
    <property type="entry name" value="Znf_PHD-finger"/>
</dbReference>
<protein>
    <recommendedName>
        <fullName evidence="10">Inhibitor of growth protein</fullName>
    </recommendedName>
</protein>
<dbReference type="Proteomes" id="UP001152747">
    <property type="component" value="Unassembled WGS sequence"/>
</dbReference>
<keyword evidence="4 9" id="KW-0863">Zinc-finger</keyword>
<dbReference type="CDD" id="cd15505">
    <property type="entry name" value="PHD_ING"/>
    <property type="match status" value="1"/>
</dbReference>
<feature type="site" description="Histone H3K4me3 binding" evidence="7">
    <location>
        <position position="185"/>
    </location>
</feature>
<feature type="binding site" evidence="8">
    <location>
        <position position="186"/>
    </location>
    <ligand>
        <name>Zn(2+)</name>
        <dbReference type="ChEBI" id="CHEBI:29105"/>
        <label>1</label>
    </ligand>
</feature>
<evidence type="ECO:0000313" key="14">
    <source>
        <dbReference type="Proteomes" id="UP001152747"/>
    </source>
</evidence>
<feature type="binding site" evidence="8">
    <location>
        <position position="213"/>
    </location>
    <ligand>
        <name>Zn(2+)</name>
        <dbReference type="ChEBI" id="CHEBI:29105"/>
        <label>1</label>
    </ligand>
</feature>
<feature type="binding site" evidence="8">
    <location>
        <position position="229"/>
    </location>
    <ligand>
        <name>Zn(2+)</name>
        <dbReference type="ChEBI" id="CHEBI:29105"/>
        <label>2</label>
    </ligand>
</feature>
<feature type="region of interest" description="Disordered" evidence="11">
    <location>
        <begin position="116"/>
        <end position="147"/>
    </location>
</feature>
<keyword evidence="10" id="KW-0156">Chromatin regulator</keyword>
<keyword evidence="6 10" id="KW-0539">Nucleus</keyword>
<evidence type="ECO:0000313" key="13">
    <source>
        <dbReference type="EMBL" id="CAI5448428.1"/>
    </source>
</evidence>
<accession>A0A9P1IMJ7</accession>
<dbReference type="SUPFAM" id="SSF57903">
    <property type="entry name" value="FYVE/PHD zinc finger"/>
    <property type="match status" value="1"/>
</dbReference>
<feature type="binding site" evidence="8">
    <location>
        <position position="199"/>
    </location>
    <ligand>
        <name>Zn(2+)</name>
        <dbReference type="ChEBI" id="CHEBI:29105"/>
        <label>2</label>
    </ligand>
</feature>
<comment type="similarity">
    <text evidence="2 10">Belongs to the ING family.</text>
</comment>
<dbReference type="Gene3D" id="3.30.40.10">
    <property type="entry name" value="Zinc/RING finger domain, C3HC4 (zinc finger)"/>
    <property type="match status" value="1"/>
</dbReference>
<feature type="site" description="Histone H3K4me3 binding" evidence="7">
    <location>
        <position position="200"/>
    </location>
</feature>
<dbReference type="PANTHER" id="PTHR10333">
    <property type="entry name" value="INHIBITOR OF GROWTH PROTEIN"/>
    <property type="match status" value="1"/>
</dbReference>
<evidence type="ECO:0000256" key="7">
    <source>
        <dbReference type="PIRSR" id="PIRSR628651-50"/>
    </source>
</evidence>
<dbReference type="OrthoDB" id="5411773at2759"/>
<dbReference type="GO" id="GO:0006325">
    <property type="term" value="P:chromatin organization"/>
    <property type="evidence" value="ECO:0007669"/>
    <property type="project" value="UniProtKB-KW"/>
</dbReference>
<feature type="binding site" evidence="8">
    <location>
        <position position="188"/>
    </location>
    <ligand>
        <name>Zn(2+)</name>
        <dbReference type="ChEBI" id="CHEBI:29105"/>
        <label>1</label>
    </ligand>
</feature>
<comment type="subcellular location">
    <subcellularLocation>
        <location evidence="1 10">Nucleus</location>
    </subcellularLocation>
</comment>
<dbReference type="PROSITE" id="PS50016">
    <property type="entry name" value="ZF_PHD_2"/>
    <property type="match status" value="1"/>
</dbReference>
<dbReference type="InterPro" id="IPR013083">
    <property type="entry name" value="Znf_RING/FYVE/PHD"/>
</dbReference>
<dbReference type="InterPro" id="IPR019786">
    <property type="entry name" value="Zinc_finger_PHD-type_CS"/>
</dbReference>
<dbReference type="AlphaFoldDB" id="A0A9P1IMJ7"/>
<evidence type="ECO:0000259" key="12">
    <source>
        <dbReference type="PROSITE" id="PS50016"/>
    </source>
</evidence>
<dbReference type="SMART" id="SM00249">
    <property type="entry name" value="PHD"/>
    <property type="match status" value="1"/>
</dbReference>